<feature type="non-terminal residue" evidence="1">
    <location>
        <position position="335"/>
    </location>
</feature>
<dbReference type="AlphaFoldDB" id="A0A0F8WG66"/>
<proteinExistence type="predicted"/>
<evidence type="ECO:0000313" key="1">
    <source>
        <dbReference type="EMBL" id="KKK47180.1"/>
    </source>
</evidence>
<organism evidence="1">
    <name type="scientific">marine sediment metagenome</name>
    <dbReference type="NCBI Taxonomy" id="412755"/>
    <lineage>
        <taxon>unclassified sequences</taxon>
        <taxon>metagenomes</taxon>
        <taxon>ecological metagenomes</taxon>
    </lineage>
</organism>
<comment type="caution">
    <text evidence="1">The sequence shown here is derived from an EMBL/GenBank/DDBJ whole genome shotgun (WGS) entry which is preliminary data.</text>
</comment>
<feature type="non-terminal residue" evidence="1">
    <location>
        <position position="1"/>
    </location>
</feature>
<protein>
    <submittedName>
        <fullName evidence="1">Uncharacterized protein</fullName>
    </submittedName>
</protein>
<reference evidence="1" key="1">
    <citation type="journal article" date="2015" name="Nature">
        <title>Complex archaea that bridge the gap between prokaryotes and eukaryotes.</title>
        <authorList>
            <person name="Spang A."/>
            <person name="Saw J.H."/>
            <person name="Jorgensen S.L."/>
            <person name="Zaremba-Niedzwiedzka K."/>
            <person name="Martijn J."/>
            <person name="Lind A.E."/>
            <person name="van Eijk R."/>
            <person name="Schleper C."/>
            <person name="Guy L."/>
            <person name="Ettema T.J."/>
        </authorList>
    </citation>
    <scope>NUCLEOTIDE SEQUENCE</scope>
</reference>
<sequence>AQPPAGAQAAFPPSRNAALKAPGGGVVKGATAPGTGTVEQLFTQAQENPMEKFGALAPLYEGVISQHQMQQVEGMLQTEMKNLQIAAAGGDDVSMGRLILLTKGTIDDSTMRGLIQATGTDKQKQQVYDIALGNEAPAEKAERLSRVQVAMLGNENFMGRFKDPADAARFSKSIVETGEAPAGMEYRRSPSEMGQEVATAETLIEAGLDAKRAFKAAEMMTLGTPLSDILPPGMRSLTTMRMEIARVNAETALTHYAVELAKLDAAMSKAGNEEIFKRFNSYVALKRAGVDIPDKLEQAMVGEIAAMSGMTVERANTFWHWLTGGTYLILKGGLP</sequence>
<name>A0A0F8WG66_9ZZZZ</name>
<dbReference type="EMBL" id="LAZR01069710">
    <property type="protein sequence ID" value="KKK47180.1"/>
    <property type="molecule type" value="Genomic_DNA"/>
</dbReference>
<gene>
    <name evidence="1" type="ORF">LCGC14_3157800</name>
</gene>
<accession>A0A0F8WG66</accession>